<keyword evidence="2" id="KW-0560">Oxidoreductase</keyword>
<comment type="caution">
    <text evidence="4">The sequence shown here is derived from an EMBL/GenBank/DDBJ whole genome shotgun (WGS) entry which is preliminary data.</text>
</comment>
<dbReference type="EMBL" id="QHHU01000034">
    <property type="protein sequence ID" value="RSM41481.1"/>
    <property type="molecule type" value="Genomic_DNA"/>
</dbReference>
<feature type="domain" description="Ketoreductase" evidence="3">
    <location>
        <begin position="50"/>
        <end position="233"/>
    </location>
</feature>
<evidence type="ECO:0000259" key="3">
    <source>
        <dbReference type="SMART" id="SM00822"/>
    </source>
</evidence>
<dbReference type="InterPro" id="IPR002347">
    <property type="entry name" value="SDR_fam"/>
</dbReference>
<evidence type="ECO:0000313" key="5">
    <source>
        <dbReference type="Proteomes" id="UP000286716"/>
    </source>
</evidence>
<dbReference type="PROSITE" id="PS00061">
    <property type="entry name" value="ADH_SHORT"/>
    <property type="match status" value="1"/>
</dbReference>
<protein>
    <submittedName>
        <fullName evidence="4">Oxidoreductase</fullName>
    </submittedName>
</protein>
<keyword evidence="5" id="KW-1185">Reference proteome</keyword>
<dbReference type="Gene3D" id="3.40.50.720">
    <property type="entry name" value="NAD(P)-binding Rossmann-like Domain"/>
    <property type="match status" value="1"/>
</dbReference>
<dbReference type="PANTHER" id="PTHR43115">
    <property type="entry name" value="DEHYDROGENASE/REDUCTASE SDR FAMILY MEMBER 11"/>
    <property type="match status" value="1"/>
</dbReference>
<dbReference type="OrthoDB" id="9775296at2"/>
<dbReference type="InterPro" id="IPR057326">
    <property type="entry name" value="KR_dom"/>
</dbReference>
<evidence type="ECO:0000313" key="4">
    <source>
        <dbReference type="EMBL" id="RSM41481.1"/>
    </source>
</evidence>
<dbReference type="PANTHER" id="PTHR43115:SF4">
    <property type="entry name" value="DEHYDROGENASE_REDUCTASE SDR FAMILY MEMBER 11"/>
    <property type="match status" value="1"/>
</dbReference>
<dbReference type="AlphaFoldDB" id="A0A428WEI9"/>
<dbReference type="SMART" id="SM00822">
    <property type="entry name" value="PKS_KR"/>
    <property type="match status" value="1"/>
</dbReference>
<evidence type="ECO:0000256" key="1">
    <source>
        <dbReference type="ARBA" id="ARBA00006484"/>
    </source>
</evidence>
<dbReference type="Proteomes" id="UP000286716">
    <property type="component" value="Unassembled WGS sequence"/>
</dbReference>
<gene>
    <name evidence="4" type="ORF">DMA12_24495</name>
</gene>
<proteinExistence type="inferred from homology"/>
<dbReference type="SUPFAM" id="SSF51735">
    <property type="entry name" value="NAD(P)-binding Rossmann-fold domains"/>
    <property type="match status" value="1"/>
</dbReference>
<comment type="similarity">
    <text evidence="1">Belongs to the short-chain dehydrogenases/reductases (SDR) family.</text>
</comment>
<accession>A0A428WEI9</accession>
<dbReference type="GO" id="GO:0016616">
    <property type="term" value="F:oxidoreductase activity, acting on the CH-OH group of donors, NAD or NADP as acceptor"/>
    <property type="evidence" value="ECO:0007669"/>
    <property type="project" value="UniProtKB-ARBA"/>
</dbReference>
<sequence>MRSRLATASDRRSRLTKTPLFHKRTTVRYSAIKRTVVNLVEESLMSSMDKVVAITGASSGIGAATARELAARGAAVVLGARRTDRLDALVADIRSAGGRADLVETDVTRRADLERLVALAVDRYGRLDVLVANAGVARIAPVAALDVDDWDAMIDVNLRGVLHGIAAALPVFRERGHGHFVTTVSTSGLKIVPGQAVYAGTKNAVRTLLEALRQESTDGVLRTTSISPGYVRTELVDYVSDPEQREQAQQAMADLGISPDAVARAIAFAIEQPDDVEIGDLTIRPTRQG</sequence>
<evidence type="ECO:0000256" key="2">
    <source>
        <dbReference type="ARBA" id="ARBA00023002"/>
    </source>
</evidence>
<dbReference type="InterPro" id="IPR020904">
    <property type="entry name" value="Sc_DH/Rdtase_CS"/>
</dbReference>
<organism evidence="4 5">
    <name type="scientific">Amycolatopsis balhimycina DSM 5908</name>
    <dbReference type="NCBI Taxonomy" id="1081091"/>
    <lineage>
        <taxon>Bacteria</taxon>
        <taxon>Bacillati</taxon>
        <taxon>Actinomycetota</taxon>
        <taxon>Actinomycetes</taxon>
        <taxon>Pseudonocardiales</taxon>
        <taxon>Pseudonocardiaceae</taxon>
        <taxon>Amycolatopsis</taxon>
    </lineage>
</organism>
<reference evidence="4 5" key="1">
    <citation type="submission" date="2018-05" db="EMBL/GenBank/DDBJ databases">
        <title>Evolution of GPA BGCs.</title>
        <authorList>
            <person name="Waglechner N."/>
            <person name="Wright G.D."/>
        </authorList>
    </citation>
    <scope>NUCLEOTIDE SEQUENCE [LARGE SCALE GENOMIC DNA]</scope>
    <source>
        <strain evidence="4 5">DSM 5908</strain>
    </source>
</reference>
<dbReference type="Pfam" id="PF00106">
    <property type="entry name" value="adh_short"/>
    <property type="match status" value="1"/>
</dbReference>
<dbReference type="InterPro" id="IPR036291">
    <property type="entry name" value="NAD(P)-bd_dom_sf"/>
</dbReference>
<name>A0A428WEI9_AMYBA</name>
<dbReference type="FunFam" id="3.40.50.720:FF:000047">
    <property type="entry name" value="NADP-dependent L-serine/L-allo-threonine dehydrogenase"/>
    <property type="match status" value="1"/>
</dbReference>
<dbReference type="PRINTS" id="PR00081">
    <property type="entry name" value="GDHRDH"/>
</dbReference>